<evidence type="ECO:0000313" key="4">
    <source>
        <dbReference type="Proteomes" id="UP001142153"/>
    </source>
</evidence>
<sequence>MSVPPQGPPPGWPPPQGPPQWGPPQGPPPGGPPQWGPALGQPQGAPQWGAPPHWPPPQGQPWAPPTAPRPPSKNTGLIIGLVAAAAVVVVIVVLAVVVVGSGSDGVSDEQRAANATTATDASDFDVVCGEGSVSNAATYRKPYTIVAFRQTTGIIGTDLIWTGVTLEGSYAADDAKWKAINAVACVSRVAGTEVKSGTCEFDDGEVADHYAVEYEITVHEAKSGRVVENLGTVNGPATDCPFMATVESDDPRIYGSPDDAAVDAKLAEFAAG</sequence>
<proteinExistence type="predicted"/>
<dbReference type="Proteomes" id="UP001142153">
    <property type="component" value="Unassembled WGS sequence"/>
</dbReference>
<keyword evidence="2" id="KW-1133">Transmembrane helix</keyword>
<evidence type="ECO:0000256" key="1">
    <source>
        <dbReference type="SAM" id="MobiDB-lite"/>
    </source>
</evidence>
<dbReference type="SUPFAM" id="SSF81995">
    <property type="entry name" value="beta-sandwich domain of Sec23/24"/>
    <property type="match status" value="1"/>
</dbReference>
<gene>
    <name evidence="3" type="ORF">O6P37_13565</name>
</gene>
<accession>A0ABT4PTR9</accession>
<dbReference type="EMBL" id="JAPZPY010000005">
    <property type="protein sequence ID" value="MCZ8379896.1"/>
    <property type="molecule type" value="Genomic_DNA"/>
</dbReference>
<reference evidence="3" key="1">
    <citation type="submission" date="2022-12" db="EMBL/GenBank/DDBJ databases">
        <authorList>
            <person name="Deng Y."/>
            <person name="Zhang Y.-Q."/>
        </authorList>
    </citation>
    <scope>NUCLEOTIDE SEQUENCE</scope>
    <source>
        <strain evidence="3">CPCC 205372</strain>
    </source>
</reference>
<feature type="compositionally biased region" description="Pro residues" evidence="1">
    <location>
        <begin position="1"/>
        <end position="35"/>
    </location>
</feature>
<evidence type="ECO:0000256" key="2">
    <source>
        <dbReference type="SAM" id="Phobius"/>
    </source>
</evidence>
<comment type="caution">
    <text evidence="3">The sequence shown here is derived from an EMBL/GenBank/DDBJ whole genome shotgun (WGS) entry which is preliminary data.</text>
</comment>
<feature type="compositionally biased region" description="Pro residues" evidence="1">
    <location>
        <begin position="52"/>
        <end position="70"/>
    </location>
</feature>
<feature type="compositionally biased region" description="Low complexity" evidence="1">
    <location>
        <begin position="36"/>
        <end position="51"/>
    </location>
</feature>
<keyword evidence="2" id="KW-0812">Transmembrane</keyword>
<keyword evidence="2" id="KW-0472">Membrane</keyword>
<name>A0ABT4PTR9_9MYCO</name>
<feature type="region of interest" description="Disordered" evidence="1">
    <location>
        <begin position="1"/>
        <end position="70"/>
    </location>
</feature>
<protein>
    <submittedName>
        <fullName evidence="3">Uncharacterized protein</fullName>
    </submittedName>
</protein>
<organism evidence="3 4">
    <name type="scientific">Mycobacterium hippophais</name>
    <dbReference type="NCBI Taxonomy" id="3016340"/>
    <lineage>
        <taxon>Bacteria</taxon>
        <taxon>Bacillati</taxon>
        <taxon>Actinomycetota</taxon>
        <taxon>Actinomycetes</taxon>
        <taxon>Mycobacteriales</taxon>
        <taxon>Mycobacteriaceae</taxon>
        <taxon>Mycobacterium</taxon>
    </lineage>
</organism>
<dbReference type="RefSeq" id="WP_269894566.1">
    <property type="nucleotide sequence ID" value="NZ_JAPZPY010000005.1"/>
</dbReference>
<evidence type="ECO:0000313" key="3">
    <source>
        <dbReference type="EMBL" id="MCZ8379896.1"/>
    </source>
</evidence>
<feature type="transmembrane region" description="Helical" evidence="2">
    <location>
        <begin position="77"/>
        <end position="100"/>
    </location>
</feature>
<keyword evidence="4" id="KW-1185">Reference proteome</keyword>